<dbReference type="PANTHER" id="PTHR30193">
    <property type="entry name" value="ABC TRANSPORTER PERMEASE PROTEIN"/>
    <property type="match status" value="1"/>
</dbReference>
<dbReference type="Gene3D" id="1.10.3720.10">
    <property type="entry name" value="MetI-like"/>
    <property type="match status" value="1"/>
</dbReference>
<keyword evidence="3" id="KW-1003">Cell membrane</keyword>
<evidence type="ECO:0000256" key="5">
    <source>
        <dbReference type="ARBA" id="ARBA00022989"/>
    </source>
</evidence>
<dbReference type="OrthoDB" id="384651at2"/>
<feature type="transmembrane region" description="Helical" evidence="7">
    <location>
        <begin position="161"/>
        <end position="190"/>
    </location>
</feature>
<dbReference type="InterPro" id="IPR051393">
    <property type="entry name" value="ABC_transporter_permease"/>
</dbReference>
<dbReference type="PROSITE" id="PS50928">
    <property type="entry name" value="ABC_TM1"/>
    <property type="match status" value="1"/>
</dbReference>
<feature type="transmembrane region" description="Helical" evidence="7">
    <location>
        <begin position="121"/>
        <end position="141"/>
    </location>
</feature>
<name>A0A1H9GM07_9LACT</name>
<feature type="transmembrane region" description="Helical" evidence="7">
    <location>
        <begin position="267"/>
        <end position="292"/>
    </location>
</feature>
<evidence type="ECO:0000256" key="2">
    <source>
        <dbReference type="ARBA" id="ARBA00022448"/>
    </source>
</evidence>
<keyword evidence="6 7" id="KW-0472">Membrane</keyword>
<feature type="transmembrane region" description="Helical" evidence="7">
    <location>
        <begin position="211"/>
        <end position="232"/>
    </location>
</feature>
<dbReference type="GO" id="GO:0055085">
    <property type="term" value="P:transmembrane transport"/>
    <property type="evidence" value="ECO:0007669"/>
    <property type="project" value="InterPro"/>
</dbReference>
<feature type="transmembrane region" description="Helical" evidence="7">
    <location>
        <begin position="20"/>
        <end position="42"/>
    </location>
</feature>
<dbReference type="AlphaFoldDB" id="A0A1H9GM07"/>
<evidence type="ECO:0000256" key="6">
    <source>
        <dbReference type="ARBA" id="ARBA00023136"/>
    </source>
</evidence>
<keyword evidence="5 7" id="KW-1133">Transmembrane helix</keyword>
<dbReference type="PANTHER" id="PTHR30193:SF37">
    <property type="entry name" value="INNER MEMBRANE ABC TRANSPORTER PERMEASE PROTEIN YCJO"/>
    <property type="match status" value="1"/>
</dbReference>
<evidence type="ECO:0000259" key="8">
    <source>
        <dbReference type="PROSITE" id="PS50928"/>
    </source>
</evidence>
<dbReference type="InterPro" id="IPR000515">
    <property type="entry name" value="MetI-like"/>
</dbReference>
<reference evidence="9 10" key="1">
    <citation type="submission" date="2016-10" db="EMBL/GenBank/DDBJ databases">
        <authorList>
            <person name="de Groot N.N."/>
        </authorList>
    </citation>
    <scope>NUCLEOTIDE SEQUENCE [LARGE SCALE GENOMIC DNA]</scope>
    <source>
        <strain evidence="9 10">DSM 15695</strain>
    </source>
</reference>
<proteinExistence type="inferred from homology"/>
<evidence type="ECO:0000256" key="3">
    <source>
        <dbReference type="ARBA" id="ARBA00022475"/>
    </source>
</evidence>
<dbReference type="InterPro" id="IPR035906">
    <property type="entry name" value="MetI-like_sf"/>
</dbReference>
<sequence length="296" mass="33654">MNQHKKKTWKLIKKYRFVYLLLLPVLLYFFIFSYLPLFMGIVQSFQKVKLMGTSEWVGWQNYLEIMKDKSFISSIINGFIIGIGTLLLTFVSSLIVALGINELKESKIKRIIQTTSYLPHLFSWTVVGGIWINILGPNGFVNTIRGFFDSKTILFMTEDDLAQLIMILTGAWKGIGYMAILFLASIVAINPNLFEAAQIDSASRLKQIKKIIIPDLKPTMATVFILGLMGLFTNFDQVYIMGNPAIIQKIRTPILYIFENGISRFNIGIATAGSVIVLLLTMIIIFIVRYLLREDL</sequence>
<keyword evidence="2 7" id="KW-0813">Transport</keyword>
<evidence type="ECO:0000313" key="9">
    <source>
        <dbReference type="EMBL" id="SEQ51090.1"/>
    </source>
</evidence>
<dbReference type="Pfam" id="PF00528">
    <property type="entry name" value="BPD_transp_1"/>
    <property type="match status" value="1"/>
</dbReference>
<dbReference type="RefSeq" id="WP_092572662.1">
    <property type="nucleotide sequence ID" value="NZ_FOEN01000015.1"/>
</dbReference>
<protein>
    <submittedName>
        <fullName evidence="9">Putative aldouronate transport system permease protein</fullName>
    </submittedName>
</protein>
<feature type="domain" description="ABC transmembrane type-1" evidence="8">
    <location>
        <begin position="75"/>
        <end position="288"/>
    </location>
</feature>
<keyword evidence="4 7" id="KW-0812">Transmembrane</keyword>
<comment type="subcellular location">
    <subcellularLocation>
        <location evidence="1 7">Cell membrane</location>
        <topology evidence="1 7">Multi-pass membrane protein</topology>
    </subcellularLocation>
</comment>
<gene>
    <name evidence="9" type="ORF">SAMN04488558_11522</name>
</gene>
<comment type="similarity">
    <text evidence="7">Belongs to the binding-protein-dependent transport system permease family.</text>
</comment>
<evidence type="ECO:0000313" key="10">
    <source>
        <dbReference type="Proteomes" id="UP000198833"/>
    </source>
</evidence>
<evidence type="ECO:0000256" key="7">
    <source>
        <dbReference type="RuleBase" id="RU363032"/>
    </source>
</evidence>
<keyword evidence="10" id="KW-1185">Reference proteome</keyword>
<dbReference type="CDD" id="cd06261">
    <property type="entry name" value="TM_PBP2"/>
    <property type="match status" value="1"/>
</dbReference>
<dbReference type="EMBL" id="FOEN01000015">
    <property type="protein sequence ID" value="SEQ51090.1"/>
    <property type="molecule type" value="Genomic_DNA"/>
</dbReference>
<evidence type="ECO:0000256" key="1">
    <source>
        <dbReference type="ARBA" id="ARBA00004651"/>
    </source>
</evidence>
<evidence type="ECO:0000256" key="4">
    <source>
        <dbReference type="ARBA" id="ARBA00022692"/>
    </source>
</evidence>
<dbReference type="STRING" id="89093.SAMN04488558_11522"/>
<dbReference type="GO" id="GO:0005886">
    <property type="term" value="C:plasma membrane"/>
    <property type="evidence" value="ECO:0007669"/>
    <property type="project" value="UniProtKB-SubCell"/>
</dbReference>
<organism evidence="9 10">
    <name type="scientific">Ignavigranum ruoffiae</name>
    <dbReference type="NCBI Taxonomy" id="89093"/>
    <lineage>
        <taxon>Bacteria</taxon>
        <taxon>Bacillati</taxon>
        <taxon>Bacillota</taxon>
        <taxon>Bacilli</taxon>
        <taxon>Lactobacillales</taxon>
        <taxon>Aerococcaceae</taxon>
        <taxon>Ignavigranum</taxon>
    </lineage>
</organism>
<accession>A0A1H9GM07</accession>
<feature type="transmembrane region" description="Helical" evidence="7">
    <location>
        <begin position="71"/>
        <end position="100"/>
    </location>
</feature>
<dbReference type="SUPFAM" id="SSF161098">
    <property type="entry name" value="MetI-like"/>
    <property type="match status" value="1"/>
</dbReference>
<dbReference type="Proteomes" id="UP000198833">
    <property type="component" value="Unassembled WGS sequence"/>
</dbReference>